<evidence type="ECO:0000256" key="1">
    <source>
        <dbReference type="SAM" id="SignalP"/>
    </source>
</evidence>
<evidence type="ECO:0000313" key="2">
    <source>
        <dbReference type="EMBL" id="MBN7821607.1"/>
    </source>
</evidence>
<accession>A0ABS3CWU6</accession>
<dbReference type="SUPFAM" id="SSF48452">
    <property type="entry name" value="TPR-like"/>
    <property type="match status" value="1"/>
</dbReference>
<dbReference type="RefSeq" id="WP_206595569.1">
    <property type="nucleotide sequence ID" value="NZ_JAFKCS010000020.1"/>
</dbReference>
<gene>
    <name evidence="2" type="ORF">J0A65_17195</name>
</gene>
<protein>
    <recommendedName>
        <fullName evidence="4">Tetratricopeptide repeat protein</fullName>
    </recommendedName>
</protein>
<dbReference type="InterPro" id="IPR011990">
    <property type="entry name" value="TPR-like_helical_dom_sf"/>
</dbReference>
<keyword evidence="3" id="KW-1185">Reference proteome</keyword>
<organism evidence="2 3">
    <name type="scientific">Bowmanella yangjiangensis</name>
    <dbReference type="NCBI Taxonomy" id="2811230"/>
    <lineage>
        <taxon>Bacteria</taxon>
        <taxon>Pseudomonadati</taxon>
        <taxon>Pseudomonadota</taxon>
        <taxon>Gammaproteobacteria</taxon>
        <taxon>Alteromonadales</taxon>
        <taxon>Alteromonadaceae</taxon>
        <taxon>Bowmanella</taxon>
    </lineage>
</organism>
<feature type="signal peptide" evidence="1">
    <location>
        <begin position="1"/>
        <end position="22"/>
    </location>
</feature>
<dbReference type="EMBL" id="JAFKCS010000020">
    <property type="protein sequence ID" value="MBN7821607.1"/>
    <property type="molecule type" value="Genomic_DNA"/>
</dbReference>
<keyword evidence="1" id="KW-0732">Signal</keyword>
<dbReference type="Proteomes" id="UP000663992">
    <property type="component" value="Unassembled WGS sequence"/>
</dbReference>
<evidence type="ECO:0000313" key="3">
    <source>
        <dbReference type="Proteomes" id="UP000663992"/>
    </source>
</evidence>
<reference evidence="2 3" key="1">
    <citation type="submission" date="2021-03" db="EMBL/GenBank/DDBJ databases">
        <title>novel species isolated from a fishpond in China.</title>
        <authorList>
            <person name="Lu H."/>
            <person name="Cai Z."/>
        </authorList>
    </citation>
    <scope>NUCLEOTIDE SEQUENCE [LARGE SCALE GENOMIC DNA]</scope>
    <source>
        <strain evidence="2 3">Y57</strain>
    </source>
</reference>
<name>A0ABS3CWU6_9ALTE</name>
<feature type="chain" id="PRO_5045402430" description="Tetratricopeptide repeat protein" evidence="1">
    <location>
        <begin position="23"/>
        <end position="213"/>
    </location>
</feature>
<comment type="caution">
    <text evidence="2">The sequence shown here is derived from an EMBL/GenBank/DDBJ whole genome shotgun (WGS) entry which is preliminary data.</text>
</comment>
<proteinExistence type="predicted"/>
<sequence length="213" mass="23440">MNKWITGLFMCLVWQLAIPAQAQQLATPLLTQLADSMDGIDGEQTQRVLIRLQQEAERYTHQCGDCAVNWLVLGRISHELARQSGGLAQLRAARSARDALTRAAHLDAYVADGEALSELALLYLETPPWPLSFGDAHKAKKLIEEALKVGPDSAANHLAAARYHLEKGQAQTAKKHLELAINASPDNDDPLYSLNLRQASTMLAKINSRLLEQ</sequence>
<evidence type="ECO:0008006" key="4">
    <source>
        <dbReference type="Google" id="ProtNLM"/>
    </source>
</evidence>
<dbReference type="Gene3D" id="1.25.40.10">
    <property type="entry name" value="Tetratricopeptide repeat domain"/>
    <property type="match status" value="1"/>
</dbReference>